<protein>
    <submittedName>
        <fullName evidence="1">Uncharacterized protein</fullName>
    </submittedName>
</protein>
<name>A0ABX1QG46_9RHOO</name>
<reference evidence="1 2" key="1">
    <citation type="submission" date="2019-12" db="EMBL/GenBank/DDBJ databases">
        <title>Comparative genomics gives insights into the taxonomy of the Azoarcus-Aromatoleum group and reveals separate origins of nif in the plant-associated Azoarcus and non-plant-associated Aromatoleum sub-groups.</title>
        <authorList>
            <person name="Lafos M."/>
            <person name="Maluk M."/>
            <person name="Batista M."/>
            <person name="Junghare M."/>
            <person name="Carmona M."/>
            <person name="Faoro H."/>
            <person name="Cruz L.M."/>
            <person name="Battistoni F."/>
            <person name="De Souza E."/>
            <person name="Pedrosa F."/>
            <person name="Chen W.-M."/>
            <person name="Poole P.S."/>
            <person name="Dixon R.A."/>
            <person name="James E.K."/>
        </authorList>
    </citation>
    <scope>NUCLEOTIDE SEQUENCE [LARGE SCALE GENOMIC DNA]</scope>
    <source>
        <strain evidence="1 2">22Lin</strain>
    </source>
</reference>
<dbReference type="RefSeq" id="WP_169262415.1">
    <property type="nucleotide sequence ID" value="NZ_WTVQ01000057.1"/>
</dbReference>
<proteinExistence type="predicted"/>
<organism evidence="1 2">
    <name type="scientific">Aromatoleum diolicum</name>
    <dbReference type="NCBI Taxonomy" id="75796"/>
    <lineage>
        <taxon>Bacteria</taxon>
        <taxon>Pseudomonadati</taxon>
        <taxon>Pseudomonadota</taxon>
        <taxon>Betaproteobacteria</taxon>
        <taxon>Rhodocyclales</taxon>
        <taxon>Rhodocyclaceae</taxon>
        <taxon>Aromatoleum</taxon>
    </lineage>
</organism>
<dbReference type="EMBL" id="WTVQ01000057">
    <property type="protein sequence ID" value="NMG77283.1"/>
    <property type="molecule type" value="Genomic_DNA"/>
</dbReference>
<accession>A0ABX1QG46</accession>
<dbReference type="Proteomes" id="UP000648984">
    <property type="component" value="Unassembled WGS sequence"/>
</dbReference>
<keyword evidence="2" id="KW-1185">Reference proteome</keyword>
<comment type="caution">
    <text evidence="1">The sequence shown here is derived from an EMBL/GenBank/DDBJ whole genome shotgun (WGS) entry which is preliminary data.</text>
</comment>
<gene>
    <name evidence="1" type="ORF">GPA25_21245</name>
</gene>
<evidence type="ECO:0000313" key="1">
    <source>
        <dbReference type="EMBL" id="NMG77283.1"/>
    </source>
</evidence>
<sequence length="68" mass="7804">MTKDDEKQLSLDFSAVRMEPQSDVSLFLSNANVINFSDHVRVRARETSLLDTSPATQRLLQEAKRIPW</sequence>
<evidence type="ECO:0000313" key="2">
    <source>
        <dbReference type="Proteomes" id="UP000648984"/>
    </source>
</evidence>